<evidence type="ECO:0000313" key="2">
    <source>
        <dbReference type="Proteomes" id="UP001201812"/>
    </source>
</evidence>
<comment type="caution">
    <text evidence="1">The sequence shown here is derived from an EMBL/GenBank/DDBJ whole genome shotgun (WGS) entry which is preliminary data.</text>
</comment>
<keyword evidence="2" id="KW-1185">Reference proteome</keyword>
<organism evidence="1 2">
    <name type="scientific">Ditylenchus destructor</name>
    <dbReference type="NCBI Taxonomy" id="166010"/>
    <lineage>
        <taxon>Eukaryota</taxon>
        <taxon>Metazoa</taxon>
        <taxon>Ecdysozoa</taxon>
        <taxon>Nematoda</taxon>
        <taxon>Chromadorea</taxon>
        <taxon>Rhabditida</taxon>
        <taxon>Tylenchina</taxon>
        <taxon>Tylenchomorpha</taxon>
        <taxon>Sphaerularioidea</taxon>
        <taxon>Anguinidae</taxon>
        <taxon>Anguininae</taxon>
        <taxon>Ditylenchus</taxon>
    </lineage>
</organism>
<proteinExistence type="predicted"/>
<name>A0AAD4QZL0_9BILA</name>
<protein>
    <submittedName>
        <fullName evidence="1">Uncharacterized protein</fullName>
    </submittedName>
</protein>
<dbReference type="AlphaFoldDB" id="A0AAD4QZL0"/>
<accession>A0AAD4QZL0</accession>
<evidence type="ECO:0000313" key="1">
    <source>
        <dbReference type="EMBL" id="KAI1705879.1"/>
    </source>
</evidence>
<reference evidence="1" key="1">
    <citation type="submission" date="2022-01" db="EMBL/GenBank/DDBJ databases">
        <title>Genome Sequence Resource for Two Populations of Ditylenchus destructor, the Migratory Endoparasitic Phytonematode.</title>
        <authorList>
            <person name="Zhang H."/>
            <person name="Lin R."/>
            <person name="Xie B."/>
        </authorList>
    </citation>
    <scope>NUCLEOTIDE SEQUENCE</scope>
    <source>
        <strain evidence="1">BazhouSP</strain>
    </source>
</reference>
<dbReference type="Proteomes" id="UP001201812">
    <property type="component" value="Unassembled WGS sequence"/>
</dbReference>
<sequence>MFRVKGQNPLGEFLGDLANGLSLDAVHIPFHQSTNILTFKPKENPENRHILKTKKHFVGGKDKQAKKEQRFARSPAATFIPLLFRSANSEAVPALHGPHRKSWLAEANAPFRRDLWKSSRQRAGANGRHKIELMSIAPAIGIQCCFVPPAKQTHPRFAFQALGNPAHTSPETPPQHVQIC</sequence>
<dbReference type="EMBL" id="JAKKPZ010000052">
    <property type="protein sequence ID" value="KAI1705879.1"/>
    <property type="molecule type" value="Genomic_DNA"/>
</dbReference>
<gene>
    <name evidence="1" type="ORF">DdX_13313</name>
</gene>